<protein>
    <submittedName>
        <fullName evidence="1">Uncharacterized protein</fullName>
    </submittedName>
</protein>
<proteinExistence type="predicted"/>
<sequence length="149" mass="16962">MNYFYEQHGKNLCDAFFGLTSNYLKFKKLSESIRTFIELMRSFATSFHVQRKDGSPCKCIFVEYSRLLGLAAATMYNITDSNSFLHFESISDSLLGSFDSLLNSSRILIRKVPQSSWEDVEVKFAPINKIIKTEGQIFGKQGCSSIVLK</sequence>
<comment type="caution">
    <text evidence="1">The sequence shown here is derived from an EMBL/GenBank/DDBJ whole genome shotgun (WGS) entry which is preliminary data.</text>
</comment>
<dbReference type="EMBL" id="SNRW01005187">
    <property type="protein sequence ID" value="KAA6385605.1"/>
    <property type="molecule type" value="Genomic_DNA"/>
</dbReference>
<organism evidence="1 2">
    <name type="scientific">Streblomastix strix</name>
    <dbReference type="NCBI Taxonomy" id="222440"/>
    <lineage>
        <taxon>Eukaryota</taxon>
        <taxon>Metamonada</taxon>
        <taxon>Preaxostyla</taxon>
        <taxon>Oxymonadida</taxon>
        <taxon>Streblomastigidae</taxon>
        <taxon>Streblomastix</taxon>
    </lineage>
</organism>
<reference evidence="1 2" key="1">
    <citation type="submission" date="2019-03" db="EMBL/GenBank/DDBJ databases">
        <title>Single cell metagenomics reveals metabolic interactions within the superorganism composed of flagellate Streblomastix strix and complex community of Bacteroidetes bacteria on its surface.</title>
        <authorList>
            <person name="Treitli S.C."/>
            <person name="Kolisko M."/>
            <person name="Husnik F."/>
            <person name="Keeling P."/>
            <person name="Hampl V."/>
        </authorList>
    </citation>
    <scope>NUCLEOTIDE SEQUENCE [LARGE SCALE GENOMIC DNA]</scope>
    <source>
        <strain evidence="1">ST1C</strain>
    </source>
</reference>
<evidence type="ECO:0000313" key="1">
    <source>
        <dbReference type="EMBL" id="KAA6385605.1"/>
    </source>
</evidence>
<dbReference type="AlphaFoldDB" id="A0A5J4VSX3"/>
<gene>
    <name evidence="1" type="ORF">EZS28_018868</name>
</gene>
<evidence type="ECO:0000313" key="2">
    <source>
        <dbReference type="Proteomes" id="UP000324800"/>
    </source>
</evidence>
<accession>A0A5J4VSX3</accession>
<dbReference type="Proteomes" id="UP000324800">
    <property type="component" value="Unassembled WGS sequence"/>
</dbReference>
<name>A0A5J4VSX3_9EUKA</name>